<proteinExistence type="predicted"/>
<dbReference type="Proteomes" id="UP001500839">
    <property type="component" value="Unassembled WGS sequence"/>
</dbReference>
<accession>A0ABP9C0G7</accession>
<keyword evidence="2" id="KW-1185">Reference proteome</keyword>
<evidence type="ECO:0000313" key="2">
    <source>
        <dbReference type="Proteomes" id="UP001500839"/>
    </source>
</evidence>
<reference evidence="2" key="1">
    <citation type="journal article" date="2019" name="Int. J. Syst. Evol. Microbiol.">
        <title>The Global Catalogue of Microorganisms (GCM) 10K type strain sequencing project: providing services to taxonomists for standard genome sequencing and annotation.</title>
        <authorList>
            <consortium name="The Broad Institute Genomics Platform"/>
            <consortium name="The Broad Institute Genome Sequencing Center for Infectious Disease"/>
            <person name="Wu L."/>
            <person name="Ma J."/>
        </authorList>
    </citation>
    <scope>NUCLEOTIDE SEQUENCE [LARGE SCALE GENOMIC DNA]</scope>
    <source>
        <strain evidence="2">JCM 18542</strain>
    </source>
</reference>
<organism evidence="1 2">
    <name type="scientific">Tomitella cavernea</name>
    <dbReference type="NCBI Taxonomy" id="1387982"/>
    <lineage>
        <taxon>Bacteria</taxon>
        <taxon>Bacillati</taxon>
        <taxon>Actinomycetota</taxon>
        <taxon>Actinomycetes</taxon>
        <taxon>Mycobacteriales</taxon>
        <taxon>Tomitella</taxon>
    </lineage>
</organism>
<protein>
    <submittedName>
        <fullName evidence="1">Uncharacterized protein</fullName>
    </submittedName>
</protein>
<comment type="caution">
    <text evidence="1">The sequence shown here is derived from an EMBL/GenBank/DDBJ whole genome shotgun (WGS) entry which is preliminary data.</text>
</comment>
<sequence>MSDVFDDVTADDDLFLHEQIANELPAHGGMAARSVSKHWREIRAIYEFELPTVGWFVDVTASDSIGAFDKQLRSTLADEHGIDELQLSHLTADGAAARLLTTAVAGWVRGQVLDDGSLAHGIVYPSKFGRDIENYAMWLRRRDDGTSDDIDPRSTRQNAIGRHADAFQRAVERLRLRAH</sequence>
<name>A0ABP9C0G7_9ACTN</name>
<gene>
    <name evidence="1" type="ORF">GCM10023353_01380</name>
</gene>
<evidence type="ECO:0000313" key="1">
    <source>
        <dbReference type="EMBL" id="GAA4802992.1"/>
    </source>
</evidence>
<dbReference type="RefSeq" id="WP_345601921.1">
    <property type="nucleotide sequence ID" value="NZ_BAABKQ010000001.1"/>
</dbReference>
<dbReference type="EMBL" id="BAABKQ010000001">
    <property type="protein sequence ID" value="GAA4802992.1"/>
    <property type="molecule type" value="Genomic_DNA"/>
</dbReference>